<dbReference type="EMBL" id="NIRI02000042">
    <property type="protein sequence ID" value="KAG5449063.1"/>
    <property type="molecule type" value="Genomic_DNA"/>
</dbReference>
<comment type="caution">
    <text evidence="2">The sequence shown here is derived from an EMBL/GenBank/DDBJ whole genome shotgun (WGS) entry which is preliminary data.</text>
</comment>
<reference evidence="2 3" key="2">
    <citation type="journal article" date="2021" name="Genomics">
        <title>High-quality reference genome for Clonorchis sinensis.</title>
        <authorList>
            <person name="Young N.D."/>
            <person name="Stroehlein A.J."/>
            <person name="Kinkar L."/>
            <person name="Wang T."/>
            <person name="Sohn W.M."/>
            <person name="Chang B.C.H."/>
            <person name="Kaur P."/>
            <person name="Weisz D."/>
            <person name="Dudchenko O."/>
            <person name="Aiden E.L."/>
            <person name="Korhonen P.K."/>
            <person name="Gasser R.B."/>
        </authorList>
    </citation>
    <scope>NUCLEOTIDE SEQUENCE [LARGE SCALE GENOMIC DNA]</scope>
    <source>
        <strain evidence="2">Cs-k2</strain>
    </source>
</reference>
<reference evidence="2 3" key="1">
    <citation type="journal article" date="2018" name="Biotechnol. Adv.">
        <title>Improved genomic resources and new bioinformatic workflow for the carcinogenic parasite Clonorchis sinensis: Biotechnological implications.</title>
        <authorList>
            <person name="Wang D."/>
            <person name="Korhonen P.K."/>
            <person name="Gasser R.B."/>
            <person name="Young N.D."/>
        </authorList>
    </citation>
    <scope>NUCLEOTIDE SEQUENCE [LARGE SCALE GENOMIC DNA]</scope>
    <source>
        <strain evidence="2">Cs-k2</strain>
    </source>
</reference>
<name>A0A8T1MIU4_CLOSI</name>
<gene>
    <name evidence="2" type="ORF">CSKR_100280</name>
</gene>
<keyword evidence="3" id="KW-1185">Reference proteome</keyword>
<organism evidence="2 3">
    <name type="scientific">Clonorchis sinensis</name>
    <name type="common">Chinese liver fluke</name>
    <dbReference type="NCBI Taxonomy" id="79923"/>
    <lineage>
        <taxon>Eukaryota</taxon>
        <taxon>Metazoa</taxon>
        <taxon>Spiralia</taxon>
        <taxon>Lophotrochozoa</taxon>
        <taxon>Platyhelminthes</taxon>
        <taxon>Trematoda</taxon>
        <taxon>Digenea</taxon>
        <taxon>Opisthorchiida</taxon>
        <taxon>Opisthorchiata</taxon>
        <taxon>Opisthorchiidae</taxon>
        <taxon>Clonorchis</taxon>
    </lineage>
</organism>
<evidence type="ECO:0000313" key="2">
    <source>
        <dbReference type="EMBL" id="KAG5449063.1"/>
    </source>
</evidence>
<feature type="region of interest" description="Disordered" evidence="1">
    <location>
        <begin position="133"/>
        <end position="157"/>
    </location>
</feature>
<dbReference type="Proteomes" id="UP000286415">
    <property type="component" value="Unassembled WGS sequence"/>
</dbReference>
<evidence type="ECO:0000256" key="1">
    <source>
        <dbReference type="SAM" id="MobiDB-lite"/>
    </source>
</evidence>
<sequence length="157" mass="17709">IRIHAIQELPSKLPESSGAPLSEKEERFICCPKASLVYNCEVKETNLLHRERLVGCIVEGKVDEETRTRNRDELQRLLEKDYKFVVVLKEAQIKGPQTTNTYRSDDDAEYSAPNAVQNPVYVAQKKLVPSIGNASGSERLGQDKSHCRLDDDVPKIT</sequence>
<feature type="non-terminal residue" evidence="2">
    <location>
        <position position="1"/>
    </location>
</feature>
<protein>
    <submittedName>
        <fullName evidence="2">Uncharacterized protein</fullName>
    </submittedName>
</protein>
<dbReference type="AlphaFoldDB" id="A0A8T1MIU4"/>
<feature type="compositionally biased region" description="Basic and acidic residues" evidence="1">
    <location>
        <begin position="140"/>
        <end position="157"/>
    </location>
</feature>
<accession>A0A8T1MIU4</accession>
<evidence type="ECO:0000313" key="3">
    <source>
        <dbReference type="Proteomes" id="UP000286415"/>
    </source>
</evidence>
<proteinExistence type="predicted"/>